<dbReference type="EMBL" id="AYYK01000008">
    <property type="protein sequence ID" value="KRM78855.1"/>
    <property type="molecule type" value="Genomic_DNA"/>
</dbReference>
<comment type="caution">
    <text evidence="4">The sequence shown here is derived from an EMBL/GenBank/DDBJ whole genome shotgun (WGS) entry which is preliminary data.</text>
</comment>
<evidence type="ECO:0000313" key="4">
    <source>
        <dbReference type="EMBL" id="KRM78855.1"/>
    </source>
</evidence>
<dbReference type="RefSeq" id="WP_057756118.1">
    <property type="nucleotide sequence ID" value="NZ_AYYK01000008.1"/>
</dbReference>
<evidence type="ECO:0000256" key="1">
    <source>
        <dbReference type="ARBA" id="ARBA00006068"/>
    </source>
</evidence>
<dbReference type="InterPro" id="IPR004474">
    <property type="entry name" value="LytR_CpsA_psr"/>
</dbReference>
<comment type="similarity">
    <text evidence="1">Belongs to the LytR/CpsA/Psr (LCP) family.</text>
</comment>
<dbReference type="Gene3D" id="3.40.630.190">
    <property type="entry name" value="LCP protein"/>
    <property type="match status" value="1"/>
</dbReference>
<dbReference type="PANTHER" id="PTHR33392">
    <property type="entry name" value="POLYISOPRENYL-TEICHOIC ACID--PEPTIDOGLYCAN TEICHOIC ACID TRANSFERASE TAGU"/>
    <property type="match status" value="1"/>
</dbReference>
<accession>A0A0R2BHU4</accession>
<dbReference type="NCBIfam" id="TIGR00350">
    <property type="entry name" value="lytR_cpsA_psr"/>
    <property type="match status" value="1"/>
</dbReference>
<protein>
    <submittedName>
        <fullName evidence="4">Transcriptional regulator</fullName>
    </submittedName>
</protein>
<evidence type="ECO:0000259" key="3">
    <source>
        <dbReference type="Pfam" id="PF03816"/>
    </source>
</evidence>
<reference evidence="4 5" key="1">
    <citation type="journal article" date="2015" name="Genome Announc.">
        <title>Expanding the biotechnology potential of lactobacilli through comparative genomics of 213 strains and associated genera.</title>
        <authorList>
            <person name="Sun Z."/>
            <person name="Harris H.M."/>
            <person name="McCann A."/>
            <person name="Guo C."/>
            <person name="Argimon S."/>
            <person name="Zhang W."/>
            <person name="Yang X."/>
            <person name="Jeffery I.B."/>
            <person name="Cooney J.C."/>
            <person name="Kagawa T.F."/>
            <person name="Liu W."/>
            <person name="Song Y."/>
            <person name="Salvetti E."/>
            <person name="Wrobel A."/>
            <person name="Rasinkangas P."/>
            <person name="Parkhill J."/>
            <person name="Rea M.C."/>
            <person name="O'Sullivan O."/>
            <person name="Ritari J."/>
            <person name="Douillard F.P."/>
            <person name="Paul Ross R."/>
            <person name="Yang R."/>
            <person name="Briner A.E."/>
            <person name="Felis G.E."/>
            <person name="de Vos W.M."/>
            <person name="Barrangou R."/>
            <person name="Klaenhammer T.R."/>
            <person name="Caufield P.W."/>
            <person name="Cui Y."/>
            <person name="Zhang H."/>
            <person name="O'Toole P.W."/>
        </authorList>
    </citation>
    <scope>NUCLEOTIDE SEQUENCE [LARGE SCALE GENOMIC DNA]</scope>
    <source>
        <strain evidence="4 5">DSM 20335</strain>
    </source>
</reference>
<sequence length="372" mass="41226">MERQKRRKLRRNESLAVSLKKEAKHPGLRLTGLIILAVVFVLGAYVLRLYGQTKSAIDSTFQSAGSVESATVFRDKKPFSLLLLGADTGALGRTQQGNSDTMIIVTVNPKTNKTVLTSIPRDTMAKIIGMQEFTVEKINAAYMHGGSKMALATVDKLLDVPIDYYVTVNMGGLEKVVNAVGGVDVKVPFSFSYDGSTFKKGKQHLNGKEALAFSRMRYQDPNNDYGRQLRQRQIITGVIKAAMSTGTLANFKDVLASVSENMKTNLTFNDMMTIFQNYRTAGKTIKSDHIQGVNATVKGSSYQIAPTSELQRVSNKIRGELGLQKKKLSNEEVRQNKLNAAQGFVFDSPTVDQYFTIFPEYVETQETDTLNY</sequence>
<dbReference type="PANTHER" id="PTHR33392:SF6">
    <property type="entry name" value="POLYISOPRENYL-TEICHOIC ACID--PEPTIDOGLYCAN TEICHOIC ACID TRANSFERASE TAGU"/>
    <property type="match status" value="1"/>
</dbReference>
<feature type="domain" description="Cell envelope-related transcriptional attenuator" evidence="3">
    <location>
        <begin position="98"/>
        <end position="242"/>
    </location>
</feature>
<organism evidence="4 5">
    <name type="scientific">Lapidilactobacillus dextrinicus DSM 20335</name>
    <dbReference type="NCBI Taxonomy" id="1423738"/>
    <lineage>
        <taxon>Bacteria</taxon>
        <taxon>Bacillati</taxon>
        <taxon>Bacillota</taxon>
        <taxon>Bacilli</taxon>
        <taxon>Lactobacillales</taxon>
        <taxon>Lactobacillaceae</taxon>
        <taxon>Lapidilactobacillus</taxon>
    </lineage>
</organism>
<dbReference type="InterPro" id="IPR050922">
    <property type="entry name" value="LytR/CpsA/Psr_CW_biosynth"/>
</dbReference>
<dbReference type="AlphaFoldDB" id="A0A0R2BHU4"/>
<keyword evidence="2" id="KW-0472">Membrane</keyword>
<feature type="transmembrane region" description="Helical" evidence="2">
    <location>
        <begin position="30"/>
        <end position="50"/>
    </location>
</feature>
<evidence type="ECO:0000313" key="5">
    <source>
        <dbReference type="Proteomes" id="UP000051813"/>
    </source>
</evidence>
<name>A0A0R2BHU4_9LACO</name>
<dbReference type="PATRIC" id="fig|1423738.3.peg.7"/>
<dbReference type="Proteomes" id="UP000051813">
    <property type="component" value="Unassembled WGS sequence"/>
</dbReference>
<dbReference type="Pfam" id="PF03816">
    <property type="entry name" value="LytR_cpsA_psr"/>
    <property type="match status" value="1"/>
</dbReference>
<dbReference type="STRING" id="1423738.FC84_GL000007"/>
<dbReference type="OrthoDB" id="27330at2"/>
<gene>
    <name evidence="4" type="ORF">FC84_GL000007</name>
</gene>
<evidence type="ECO:0000256" key="2">
    <source>
        <dbReference type="SAM" id="Phobius"/>
    </source>
</evidence>
<keyword evidence="5" id="KW-1185">Reference proteome</keyword>
<proteinExistence type="inferred from homology"/>
<keyword evidence="2" id="KW-1133">Transmembrane helix</keyword>
<keyword evidence="2" id="KW-0812">Transmembrane</keyword>